<dbReference type="UniPathway" id="UPA00031">
    <property type="reaction ID" value="UER00013"/>
</dbReference>
<gene>
    <name evidence="10" type="primary">hisJ</name>
    <name evidence="10" type="ORF">EKG37_14940</name>
</gene>
<reference evidence="10 11" key="1">
    <citation type="submission" date="2018-12" db="EMBL/GenBank/DDBJ databases">
        <title>Bacillus yapensis draft genome sequence.</title>
        <authorList>
            <person name="Yu L."/>
            <person name="Xu X."/>
            <person name="Tang X."/>
        </authorList>
    </citation>
    <scope>NUCLEOTIDE SEQUENCE [LARGE SCALE GENOMIC DNA]</scope>
    <source>
        <strain evidence="10 11">XXST-01</strain>
    </source>
</reference>
<dbReference type="PANTHER" id="PTHR21039:SF0">
    <property type="entry name" value="HISTIDINOL-PHOSPHATASE"/>
    <property type="match status" value="1"/>
</dbReference>
<name>A0A431W2D8_9BACI</name>
<comment type="pathway">
    <text evidence="1 8">Amino-acid biosynthesis; L-histidine biosynthesis; L-histidine from 5-phospho-alpha-D-ribose 1-diphosphate: step 8/9.</text>
</comment>
<dbReference type="AlphaFoldDB" id="A0A431W2D8"/>
<dbReference type="InterPro" id="IPR016195">
    <property type="entry name" value="Pol/histidinol_Pase-like"/>
</dbReference>
<dbReference type="Pfam" id="PF02811">
    <property type="entry name" value="PHP"/>
    <property type="match status" value="1"/>
</dbReference>
<protein>
    <recommendedName>
        <fullName evidence="3 8">Histidinol-phosphatase</fullName>
        <shortName evidence="8">HolPase</shortName>
        <ecNumber evidence="3 8">3.1.3.15</ecNumber>
    </recommendedName>
</protein>
<dbReference type="GO" id="GO:0004401">
    <property type="term" value="F:histidinol-phosphatase activity"/>
    <property type="evidence" value="ECO:0007669"/>
    <property type="project" value="UniProtKB-UniRule"/>
</dbReference>
<evidence type="ECO:0000256" key="8">
    <source>
        <dbReference type="RuleBase" id="RU366003"/>
    </source>
</evidence>
<keyword evidence="4 8" id="KW-0028">Amino-acid biosynthesis</keyword>
<evidence type="ECO:0000256" key="5">
    <source>
        <dbReference type="ARBA" id="ARBA00022801"/>
    </source>
</evidence>
<comment type="caution">
    <text evidence="10">The sequence shown here is derived from an EMBL/GenBank/DDBJ whole genome shotgun (WGS) entry which is preliminary data.</text>
</comment>
<evidence type="ECO:0000256" key="6">
    <source>
        <dbReference type="ARBA" id="ARBA00023102"/>
    </source>
</evidence>
<dbReference type="OrthoDB" id="9775255at2"/>
<dbReference type="NCBIfam" id="TIGR01856">
    <property type="entry name" value="hisJ_fam"/>
    <property type="match status" value="1"/>
</dbReference>
<dbReference type="EMBL" id="RXNT01000012">
    <property type="protein sequence ID" value="RTR29587.1"/>
    <property type="molecule type" value="Genomic_DNA"/>
</dbReference>
<dbReference type="InterPro" id="IPR010140">
    <property type="entry name" value="Histidinol_P_phosphatase_HisJ"/>
</dbReference>
<dbReference type="SUPFAM" id="SSF89550">
    <property type="entry name" value="PHP domain-like"/>
    <property type="match status" value="1"/>
</dbReference>
<dbReference type="PANTHER" id="PTHR21039">
    <property type="entry name" value="HISTIDINOL PHOSPHATASE-RELATED"/>
    <property type="match status" value="1"/>
</dbReference>
<dbReference type="EC" id="3.1.3.15" evidence="3 8"/>
<dbReference type="InterPro" id="IPR004013">
    <property type="entry name" value="PHP_dom"/>
</dbReference>
<evidence type="ECO:0000256" key="7">
    <source>
        <dbReference type="ARBA" id="ARBA00049158"/>
    </source>
</evidence>
<evidence type="ECO:0000313" key="11">
    <source>
        <dbReference type="Proteomes" id="UP000271374"/>
    </source>
</evidence>
<dbReference type="CDD" id="cd12110">
    <property type="entry name" value="PHP_HisPPase_Hisj_like"/>
    <property type="match status" value="1"/>
</dbReference>
<evidence type="ECO:0000256" key="2">
    <source>
        <dbReference type="ARBA" id="ARBA00009152"/>
    </source>
</evidence>
<sequence>MKKDGHIHTPFCPHGTKDAFEEYIEKAIQLGFSEISFTEHAPLPEGFVDTTPNQDSSMKLEELDTYFEQINQLKLIYEDKIRINCGLEVDYIEGFEAQTKDFLNHYGSKLDDAVLSVHFLKHEDTYACLDYSPNVFEQMIEKYGSLENVYENYFRTLLKSIHADLGLFKPRRIGHMTLVKKFQKKFPMTHDFRSEILQILQAIKKGSLELDYNGAGISKPLCGETYPPKWVAIEASKLKIPLIYGSDAHQVKELKQGYTALIDSSYFQAD</sequence>
<dbReference type="RefSeq" id="WP_126409572.1">
    <property type="nucleotide sequence ID" value="NZ_RXNT01000012.1"/>
</dbReference>
<dbReference type="Gene3D" id="3.20.20.140">
    <property type="entry name" value="Metal-dependent hydrolases"/>
    <property type="match status" value="1"/>
</dbReference>
<comment type="catalytic activity">
    <reaction evidence="7 8">
        <text>L-histidinol phosphate + H2O = L-histidinol + phosphate</text>
        <dbReference type="Rhea" id="RHEA:14465"/>
        <dbReference type="ChEBI" id="CHEBI:15377"/>
        <dbReference type="ChEBI" id="CHEBI:43474"/>
        <dbReference type="ChEBI" id="CHEBI:57699"/>
        <dbReference type="ChEBI" id="CHEBI:57980"/>
        <dbReference type="EC" id="3.1.3.15"/>
    </reaction>
</comment>
<keyword evidence="6 8" id="KW-0368">Histidine biosynthesis</keyword>
<keyword evidence="11" id="KW-1185">Reference proteome</keyword>
<evidence type="ECO:0000256" key="1">
    <source>
        <dbReference type="ARBA" id="ARBA00004970"/>
    </source>
</evidence>
<dbReference type="GO" id="GO:0005737">
    <property type="term" value="C:cytoplasm"/>
    <property type="evidence" value="ECO:0007669"/>
    <property type="project" value="TreeGrafter"/>
</dbReference>
<evidence type="ECO:0000256" key="4">
    <source>
        <dbReference type="ARBA" id="ARBA00022605"/>
    </source>
</evidence>
<accession>A0A431W2D8</accession>
<comment type="similarity">
    <text evidence="2 8">Belongs to the PHP hydrolase family. HisK subfamily.</text>
</comment>
<evidence type="ECO:0000256" key="3">
    <source>
        <dbReference type="ARBA" id="ARBA00013085"/>
    </source>
</evidence>
<dbReference type="GO" id="GO:0000105">
    <property type="term" value="P:L-histidine biosynthetic process"/>
    <property type="evidence" value="ECO:0007669"/>
    <property type="project" value="UniProtKB-UniRule"/>
</dbReference>
<organism evidence="10 11">
    <name type="scientific">Bacillus yapensis</name>
    <dbReference type="NCBI Taxonomy" id="2492960"/>
    <lineage>
        <taxon>Bacteria</taxon>
        <taxon>Bacillati</taxon>
        <taxon>Bacillota</taxon>
        <taxon>Bacilli</taxon>
        <taxon>Bacillales</taxon>
        <taxon>Bacillaceae</taxon>
        <taxon>Bacillus</taxon>
    </lineage>
</organism>
<dbReference type="NCBIfam" id="NF005996">
    <property type="entry name" value="PRK08123.1"/>
    <property type="match status" value="1"/>
</dbReference>
<dbReference type="Proteomes" id="UP000271374">
    <property type="component" value="Unassembled WGS sequence"/>
</dbReference>
<evidence type="ECO:0000313" key="10">
    <source>
        <dbReference type="EMBL" id="RTR29587.1"/>
    </source>
</evidence>
<feature type="domain" description="PHP" evidence="9">
    <location>
        <begin position="4"/>
        <end position="212"/>
    </location>
</feature>
<proteinExistence type="inferred from homology"/>
<evidence type="ECO:0000259" key="9">
    <source>
        <dbReference type="Pfam" id="PF02811"/>
    </source>
</evidence>
<keyword evidence="5 8" id="KW-0378">Hydrolase</keyword>